<dbReference type="EMBL" id="BBMR01000006">
    <property type="protein sequence ID" value="GAL20845.1"/>
    <property type="molecule type" value="Genomic_DNA"/>
</dbReference>
<gene>
    <name evidence="1" type="ORF">JCM19235_3847</name>
</gene>
<keyword evidence="2" id="KW-1185">Reference proteome</keyword>
<comment type="caution">
    <text evidence="1">The sequence shown here is derived from an EMBL/GenBank/DDBJ whole genome shotgun (WGS) entry which is preliminary data.</text>
</comment>
<evidence type="ECO:0000313" key="1">
    <source>
        <dbReference type="EMBL" id="GAL20845.1"/>
    </source>
</evidence>
<sequence length="37" mass="4446">MLQPEIRRKFDLSVRLKHEHSVTSQNIYDVGELKKHL</sequence>
<accession>A0A090RZF0</accession>
<dbReference type="STRING" id="990268.JCM19235_3847"/>
<dbReference type="AlphaFoldDB" id="A0A090RZF0"/>
<dbReference type="Proteomes" id="UP000029228">
    <property type="component" value="Unassembled WGS sequence"/>
</dbReference>
<reference evidence="1 2" key="1">
    <citation type="submission" date="2014-09" db="EMBL/GenBank/DDBJ databases">
        <title>Vibrio maritimus JCM 19235. (C45) whole genome shotgun sequence.</title>
        <authorList>
            <person name="Sawabe T."/>
            <person name="Meirelles P."/>
            <person name="Nakanishi M."/>
            <person name="Sayaka M."/>
            <person name="Hattori M."/>
            <person name="Ohkuma M."/>
        </authorList>
    </citation>
    <scope>NUCLEOTIDE SEQUENCE [LARGE SCALE GENOMIC DNA]</scope>
    <source>
        <strain evidence="2">JCM19235</strain>
    </source>
</reference>
<protein>
    <submittedName>
        <fullName evidence="1">Uncharacterized protein</fullName>
    </submittedName>
</protein>
<name>A0A090RZF0_9VIBR</name>
<evidence type="ECO:0000313" key="2">
    <source>
        <dbReference type="Proteomes" id="UP000029228"/>
    </source>
</evidence>
<proteinExistence type="predicted"/>
<organism evidence="1 2">
    <name type="scientific">Vibrio maritimus</name>
    <dbReference type="NCBI Taxonomy" id="990268"/>
    <lineage>
        <taxon>Bacteria</taxon>
        <taxon>Pseudomonadati</taxon>
        <taxon>Pseudomonadota</taxon>
        <taxon>Gammaproteobacteria</taxon>
        <taxon>Vibrionales</taxon>
        <taxon>Vibrionaceae</taxon>
        <taxon>Vibrio</taxon>
    </lineage>
</organism>